<dbReference type="InterPro" id="IPR004302">
    <property type="entry name" value="Cellulose/chitin-bd_N"/>
</dbReference>
<dbReference type="Pfam" id="PF03067">
    <property type="entry name" value="LPMO_10"/>
    <property type="match status" value="1"/>
</dbReference>
<feature type="domain" description="Chitin-binding type-4" evidence="2">
    <location>
        <begin position="28"/>
        <end position="215"/>
    </location>
</feature>
<evidence type="ECO:0000259" key="2">
    <source>
        <dbReference type="Pfam" id="PF03067"/>
    </source>
</evidence>
<evidence type="ECO:0000256" key="1">
    <source>
        <dbReference type="SAM" id="SignalP"/>
    </source>
</evidence>
<evidence type="ECO:0000313" key="3">
    <source>
        <dbReference type="EMBL" id="KAK2176356.1"/>
    </source>
</evidence>
<dbReference type="AlphaFoldDB" id="A0AAD9KRV6"/>
<proteinExistence type="predicted"/>
<reference evidence="3" key="1">
    <citation type="journal article" date="2023" name="Mol. Biol. Evol.">
        <title>Third-Generation Sequencing Reveals the Adaptive Role of the Epigenome in Three Deep-Sea Polychaetes.</title>
        <authorList>
            <person name="Perez M."/>
            <person name="Aroh O."/>
            <person name="Sun Y."/>
            <person name="Lan Y."/>
            <person name="Juniper S.K."/>
            <person name="Young C.R."/>
            <person name="Angers B."/>
            <person name="Qian P.Y."/>
        </authorList>
    </citation>
    <scope>NUCLEOTIDE SEQUENCE</scope>
    <source>
        <strain evidence="3">R07B-5</strain>
    </source>
</reference>
<keyword evidence="1" id="KW-0732">Signal</keyword>
<sequence length="286" mass="30684">MSANASFCGWLIAVVVCLCGVVPYVAGHGRILDPPGRSTMWRQGWNTPPNYDDNQLFCGGFDRQWNTNGGRCGICGDPYDGARDNEWGGPYATGIVVRHYRAGDIVTFVVEVTANHLGWFEFRLCTQDEPLTPATQTCLDNGLMTLADGTTRFMVTSWAVGLYNISVQLPAGVTCDKCLVQWKYHAGNSWGVDEATGEGCVGCGPQEEFYACADVKISDQGGTVSMPTTTTTTSTAAPTPVTNIVCPDGTYVATDTYAADPNMTPWCQNTCPTGYCPSSHCQCGTA</sequence>
<dbReference type="EMBL" id="JAODUO010000666">
    <property type="protein sequence ID" value="KAK2176356.1"/>
    <property type="molecule type" value="Genomic_DNA"/>
</dbReference>
<feature type="chain" id="PRO_5042030024" description="Chitin-binding type-4 domain-containing protein" evidence="1">
    <location>
        <begin position="28"/>
        <end position="286"/>
    </location>
</feature>
<keyword evidence="4" id="KW-1185">Reference proteome</keyword>
<organism evidence="3 4">
    <name type="scientific">Ridgeia piscesae</name>
    <name type="common">Tubeworm</name>
    <dbReference type="NCBI Taxonomy" id="27915"/>
    <lineage>
        <taxon>Eukaryota</taxon>
        <taxon>Metazoa</taxon>
        <taxon>Spiralia</taxon>
        <taxon>Lophotrochozoa</taxon>
        <taxon>Annelida</taxon>
        <taxon>Polychaeta</taxon>
        <taxon>Sedentaria</taxon>
        <taxon>Canalipalpata</taxon>
        <taxon>Sabellida</taxon>
        <taxon>Siboglinidae</taxon>
        <taxon>Ridgeia</taxon>
    </lineage>
</organism>
<protein>
    <recommendedName>
        <fullName evidence="2">Chitin-binding type-4 domain-containing protein</fullName>
    </recommendedName>
</protein>
<accession>A0AAD9KRV6</accession>
<feature type="signal peptide" evidence="1">
    <location>
        <begin position="1"/>
        <end position="27"/>
    </location>
</feature>
<dbReference type="Proteomes" id="UP001209878">
    <property type="component" value="Unassembled WGS sequence"/>
</dbReference>
<gene>
    <name evidence="3" type="ORF">NP493_667g01065</name>
</gene>
<comment type="caution">
    <text evidence="3">The sequence shown here is derived from an EMBL/GenBank/DDBJ whole genome shotgun (WGS) entry which is preliminary data.</text>
</comment>
<name>A0AAD9KRV6_RIDPI</name>
<evidence type="ECO:0000313" key="4">
    <source>
        <dbReference type="Proteomes" id="UP001209878"/>
    </source>
</evidence>